<evidence type="ECO:0000256" key="1">
    <source>
        <dbReference type="ARBA" id="ARBA00004651"/>
    </source>
</evidence>
<evidence type="ECO:0000259" key="9">
    <source>
        <dbReference type="PROSITE" id="PS50929"/>
    </source>
</evidence>
<evidence type="ECO:0000256" key="4">
    <source>
        <dbReference type="ARBA" id="ARBA00022840"/>
    </source>
</evidence>
<feature type="domain" description="ABC transporter" evidence="8">
    <location>
        <begin position="358"/>
        <end position="599"/>
    </location>
</feature>
<keyword evidence="3" id="KW-0547">Nucleotide-binding</keyword>
<name>A0ABV7JH50_9SPHI</name>
<dbReference type="RefSeq" id="WP_379018653.1">
    <property type="nucleotide sequence ID" value="NZ_JBHRTA010000004.1"/>
</dbReference>
<reference evidence="11" key="1">
    <citation type="journal article" date="2019" name="Int. J. Syst. Evol. Microbiol.">
        <title>The Global Catalogue of Microorganisms (GCM) 10K type strain sequencing project: providing services to taxonomists for standard genome sequencing and annotation.</title>
        <authorList>
            <consortium name="The Broad Institute Genomics Platform"/>
            <consortium name="The Broad Institute Genome Sequencing Center for Infectious Disease"/>
            <person name="Wu L."/>
            <person name="Ma J."/>
        </authorList>
    </citation>
    <scope>NUCLEOTIDE SEQUENCE [LARGE SCALE GENOMIC DNA]</scope>
    <source>
        <strain evidence="11">KCTC 52416</strain>
    </source>
</reference>
<feature type="transmembrane region" description="Helical" evidence="7">
    <location>
        <begin position="294"/>
        <end position="311"/>
    </location>
</feature>
<dbReference type="PANTHER" id="PTHR24221:SF646">
    <property type="entry name" value="HAEMOLYSIN SECRETION ATP-BINDING PROTEIN"/>
    <property type="match status" value="1"/>
</dbReference>
<keyword evidence="5 7" id="KW-1133">Transmembrane helix</keyword>
<dbReference type="Pfam" id="PF00664">
    <property type="entry name" value="ABC_membrane"/>
    <property type="match status" value="1"/>
</dbReference>
<gene>
    <name evidence="10" type="ORF">ACFOET_01025</name>
</gene>
<dbReference type="Pfam" id="PF00005">
    <property type="entry name" value="ABC_tran"/>
    <property type="match status" value="1"/>
</dbReference>
<dbReference type="InterPro" id="IPR027417">
    <property type="entry name" value="P-loop_NTPase"/>
</dbReference>
<comment type="caution">
    <text evidence="10">The sequence shown here is derived from an EMBL/GenBank/DDBJ whole genome shotgun (WGS) entry which is preliminary data.</text>
</comment>
<feature type="transmembrane region" description="Helical" evidence="7">
    <location>
        <begin position="268"/>
        <end position="288"/>
    </location>
</feature>
<evidence type="ECO:0000256" key="7">
    <source>
        <dbReference type="SAM" id="Phobius"/>
    </source>
</evidence>
<dbReference type="PANTHER" id="PTHR24221">
    <property type="entry name" value="ATP-BINDING CASSETTE SUB-FAMILY B"/>
    <property type="match status" value="1"/>
</dbReference>
<evidence type="ECO:0000256" key="6">
    <source>
        <dbReference type="ARBA" id="ARBA00023136"/>
    </source>
</evidence>
<accession>A0ABV7JH50</accession>
<keyword evidence="11" id="KW-1185">Reference proteome</keyword>
<evidence type="ECO:0000313" key="11">
    <source>
        <dbReference type="Proteomes" id="UP001595526"/>
    </source>
</evidence>
<evidence type="ECO:0000256" key="2">
    <source>
        <dbReference type="ARBA" id="ARBA00022692"/>
    </source>
</evidence>
<proteinExistence type="predicted"/>
<keyword evidence="4 10" id="KW-0067">ATP-binding</keyword>
<dbReference type="InterPro" id="IPR003593">
    <property type="entry name" value="AAA+_ATPase"/>
</dbReference>
<dbReference type="PROSITE" id="PS50929">
    <property type="entry name" value="ABC_TM1F"/>
    <property type="match status" value="1"/>
</dbReference>
<feature type="domain" description="ABC transmembrane type-1" evidence="9">
    <location>
        <begin position="34"/>
        <end position="323"/>
    </location>
</feature>
<dbReference type="SUPFAM" id="SSF90123">
    <property type="entry name" value="ABC transporter transmembrane region"/>
    <property type="match status" value="1"/>
</dbReference>
<dbReference type="InterPro" id="IPR036640">
    <property type="entry name" value="ABC1_TM_sf"/>
</dbReference>
<protein>
    <submittedName>
        <fullName evidence="10">ABC transporter ATP-binding protein</fullName>
    </submittedName>
</protein>
<dbReference type="PROSITE" id="PS50893">
    <property type="entry name" value="ABC_TRANSPORTER_2"/>
    <property type="match status" value="1"/>
</dbReference>
<sequence length="610" mass="68192">MVKAKFFYYSSILSSLKLARTIKLVWALEPWKTVLVIAFMFISTGLLFLSLYALKDLIDVVSNQEVGSPEYGSLVIRQVLIAGGLAVLHTVVNSISAYFSELQSTLVSEKIDDMIHRHTVDLDMAYYEDPEYFNTLKLAKEAGGGRPNAVLMGLLSMLSAALKMAAASVIIISIDWRLLPILLLFVLPMFAARIYYSEKYNALRVKNTPVERISSYFGHLITSELSAREIRSYNLGDYFKRKYFGIRTHLIGERLKISRQRSKAESMVSALASLGFFSCIYFVTLGAIDGRVSTGDIAVFVVMFPMIFGYLQELTSGITAVYSNNMYVKYIFELFDLRTGLYENPNPVPIPGASVHDLTLENVSFRYPHADKMVLKDVSIAIPQGKLVALVGLNGSGKTTLIKLLARLYDPSNGRITLNGLDIREFSLSDYRKQVGIVFQDFYKYNVTAAENIFLGDIGRAQHAHDDVVHASKLAGSHGYIMEFENNYQTMMGRVFDGGHEISVGQWQKLATARAFYSAARFLVLDEATSALDAQSEHRLLDALKSTLDTRGALVISHRYSTIKHADYIYVLSEGSVVEAGTPDVLSRQNGYYAQIFDVDLRQENTIAEQ</sequence>
<evidence type="ECO:0000259" key="8">
    <source>
        <dbReference type="PROSITE" id="PS50893"/>
    </source>
</evidence>
<evidence type="ECO:0000313" key="10">
    <source>
        <dbReference type="EMBL" id="MFC3196184.1"/>
    </source>
</evidence>
<dbReference type="Gene3D" id="1.20.1560.10">
    <property type="entry name" value="ABC transporter type 1, transmembrane domain"/>
    <property type="match status" value="1"/>
</dbReference>
<dbReference type="InterPro" id="IPR011527">
    <property type="entry name" value="ABC1_TM_dom"/>
</dbReference>
<dbReference type="EMBL" id="JBHRTA010000004">
    <property type="protein sequence ID" value="MFC3196184.1"/>
    <property type="molecule type" value="Genomic_DNA"/>
</dbReference>
<keyword evidence="6 7" id="KW-0472">Membrane</keyword>
<keyword evidence="2 7" id="KW-0812">Transmembrane</keyword>
<evidence type="ECO:0000256" key="3">
    <source>
        <dbReference type="ARBA" id="ARBA00022741"/>
    </source>
</evidence>
<dbReference type="Gene3D" id="3.40.50.300">
    <property type="entry name" value="P-loop containing nucleotide triphosphate hydrolases"/>
    <property type="match status" value="1"/>
</dbReference>
<dbReference type="GO" id="GO:0005524">
    <property type="term" value="F:ATP binding"/>
    <property type="evidence" value="ECO:0007669"/>
    <property type="project" value="UniProtKB-KW"/>
</dbReference>
<comment type="subcellular location">
    <subcellularLocation>
        <location evidence="1">Cell membrane</location>
        <topology evidence="1">Multi-pass membrane protein</topology>
    </subcellularLocation>
</comment>
<dbReference type="InterPro" id="IPR003439">
    <property type="entry name" value="ABC_transporter-like_ATP-bd"/>
</dbReference>
<feature type="transmembrane region" description="Helical" evidence="7">
    <location>
        <begin position="33"/>
        <end position="54"/>
    </location>
</feature>
<dbReference type="Proteomes" id="UP001595526">
    <property type="component" value="Unassembled WGS sequence"/>
</dbReference>
<feature type="transmembrane region" description="Helical" evidence="7">
    <location>
        <begin position="178"/>
        <end position="196"/>
    </location>
</feature>
<dbReference type="SUPFAM" id="SSF52540">
    <property type="entry name" value="P-loop containing nucleoside triphosphate hydrolases"/>
    <property type="match status" value="1"/>
</dbReference>
<dbReference type="SMART" id="SM00382">
    <property type="entry name" value="AAA"/>
    <property type="match status" value="1"/>
</dbReference>
<organism evidence="10 11">
    <name type="scientific">Parapedobacter deserti</name>
    <dbReference type="NCBI Taxonomy" id="1912957"/>
    <lineage>
        <taxon>Bacteria</taxon>
        <taxon>Pseudomonadati</taxon>
        <taxon>Bacteroidota</taxon>
        <taxon>Sphingobacteriia</taxon>
        <taxon>Sphingobacteriales</taxon>
        <taxon>Sphingobacteriaceae</taxon>
        <taxon>Parapedobacter</taxon>
    </lineage>
</organism>
<evidence type="ECO:0000256" key="5">
    <source>
        <dbReference type="ARBA" id="ARBA00022989"/>
    </source>
</evidence>
<feature type="transmembrane region" description="Helical" evidence="7">
    <location>
        <begin position="74"/>
        <end position="99"/>
    </location>
</feature>
<feature type="transmembrane region" description="Helical" evidence="7">
    <location>
        <begin position="149"/>
        <end position="172"/>
    </location>
</feature>
<dbReference type="InterPro" id="IPR039421">
    <property type="entry name" value="Type_1_exporter"/>
</dbReference>